<name>A0ABD1VYL6_9LAMI</name>
<organism evidence="3 4">
    <name type="scientific">Abeliophyllum distichum</name>
    <dbReference type="NCBI Taxonomy" id="126358"/>
    <lineage>
        <taxon>Eukaryota</taxon>
        <taxon>Viridiplantae</taxon>
        <taxon>Streptophyta</taxon>
        <taxon>Embryophyta</taxon>
        <taxon>Tracheophyta</taxon>
        <taxon>Spermatophyta</taxon>
        <taxon>Magnoliopsida</taxon>
        <taxon>eudicotyledons</taxon>
        <taxon>Gunneridae</taxon>
        <taxon>Pentapetalae</taxon>
        <taxon>asterids</taxon>
        <taxon>lamiids</taxon>
        <taxon>Lamiales</taxon>
        <taxon>Oleaceae</taxon>
        <taxon>Forsythieae</taxon>
        <taxon>Abeliophyllum</taxon>
    </lineage>
</organism>
<keyword evidence="1" id="KW-1133">Transmembrane helix</keyword>
<dbReference type="InterPro" id="IPR013103">
    <property type="entry name" value="RVT_2"/>
</dbReference>
<feature type="transmembrane region" description="Helical" evidence="1">
    <location>
        <begin position="142"/>
        <end position="160"/>
    </location>
</feature>
<feature type="transmembrane region" description="Helical" evidence="1">
    <location>
        <begin position="166"/>
        <end position="193"/>
    </location>
</feature>
<evidence type="ECO:0000259" key="2">
    <source>
        <dbReference type="Pfam" id="PF07727"/>
    </source>
</evidence>
<protein>
    <submittedName>
        <fullName evidence="3">Mitochondrial protein-like</fullName>
    </submittedName>
</protein>
<comment type="caution">
    <text evidence="3">The sequence shown here is derived from an EMBL/GenBank/DDBJ whole genome shotgun (WGS) entry which is preliminary data.</text>
</comment>
<keyword evidence="1" id="KW-0812">Transmembrane</keyword>
<dbReference type="Pfam" id="PF07727">
    <property type="entry name" value="RVT_2"/>
    <property type="match status" value="1"/>
</dbReference>
<dbReference type="Proteomes" id="UP001604336">
    <property type="component" value="Unassembled WGS sequence"/>
</dbReference>
<sequence>MHTPEWNSSGGRLYGSSYGLKQAPCIWFEKFSTVVASIGFASNHHDSTLFSRCTSYGCILLLLYINDMIITGDVVDDIATLKSDLARRYSPSDSIPLPDIICTALSLEVSSISPSSNLILLILFTLLVSLSLLRLSFTKELLFILCALYVVLAFRISYFYRPLPWSFAYTLMLIGPATQLIVGLLLVFVYFWVTHLSLERVRSRLLFFY</sequence>
<proteinExistence type="predicted"/>
<reference evidence="4" key="1">
    <citation type="submission" date="2024-07" db="EMBL/GenBank/DDBJ databases">
        <title>Two chromosome-level genome assemblies of Korean endemic species Abeliophyllum distichum and Forsythia ovata (Oleaceae).</title>
        <authorList>
            <person name="Jang H."/>
        </authorList>
    </citation>
    <scope>NUCLEOTIDE SEQUENCE [LARGE SCALE GENOMIC DNA]</scope>
</reference>
<evidence type="ECO:0000313" key="4">
    <source>
        <dbReference type="Proteomes" id="UP001604336"/>
    </source>
</evidence>
<dbReference type="EMBL" id="JBFOLK010000001">
    <property type="protein sequence ID" value="KAL2541748.1"/>
    <property type="molecule type" value="Genomic_DNA"/>
</dbReference>
<keyword evidence="4" id="KW-1185">Reference proteome</keyword>
<feature type="domain" description="Reverse transcriptase Ty1/copia-type" evidence="2">
    <location>
        <begin position="12"/>
        <end position="93"/>
    </location>
</feature>
<evidence type="ECO:0000256" key="1">
    <source>
        <dbReference type="SAM" id="Phobius"/>
    </source>
</evidence>
<feature type="transmembrane region" description="Helical" evidence="1">
    <location>
        <begin position="118"/>
        <end position="135"/>
    </location>
</feature>
<evidence type="ECO:0000313" key="3">
    <source>
        <dbReference type="EMBL" id="KAL2541748.1"/>
    </source>
</evidence>
<accession>A0ABD1VYL6</accession>
<gene>
    <name evidence="3" type="ORF">Adt_02726</name>
</gene>
<dbReference type="AlphaFoldDB" id="A0ABD1VYL6"/>
<keyword evidence="1" id="KW-0472">Membrane</keyword>